<name>A0A6L9SJ73_9ACTN</name>
<dbReference type="GO" id="GO:0010181">
    <property type="term" value="F:FMN binding"/>
    <property type="evidence" value="ECO:0007669"/>
    <property type="project" value="InterPro"/>
</dbReference>
<dbReference type="AlphaFoldDB" id="A0A6L9SJ73"/>
<accession>A0A6L9SJ73</accession>
<dbReference type="Pfam" id="PF01243">
    <property type="entry name" value="PNPOx_N"/>
    <property type="match status" value="1"/>
</dbReference>
<evidence type="ECO:0000259" key="5">
    <source>
        <dbReference type="Pfam" id="PF01243"/>
    </source>
</evidence>
<protein>
    <recommendedName>
        <fullName evidence="5">Pyridoxamine 5'-phosphate oxidase N-terminal domain-containing protein</fullName>
    </recommendedName>
</protein>
<dbReference type="GO" id="GO:0008615">
    <property type="term" value="P:pyridoxine biosynthetic process"/>
    <property type="evidence" value="ECO:0007669"/>
    <property type="project" value="InterPro"/>
</dbReference>
<dbReference type="Gene3D" id="2.30.110.10">
    <property type="entry name" value="Electron Transport, Fmn-binding Protein, Chain A"/>
    <property type="match status" value="1"/>
</dbReference>
<dbReference type="PIRSF" id="PIRSF000190">
    <property type="entry name" value="Pyd_amn-ph_oxd"/>
    <property type="match status" value="1"/>
</dbReference>
<keyword evidence="1" id="KW-0285">Flavoprotein</keyword>
<feature type="binding site" evidence="4">
    <location>
        <position position="183"/>
    </location>
    <ligand>
        <name>FMN</name>
        <dbReference type="ChEBI" id="CHEBI:58210"/>
    </ligand>
</feature>
<dbReference type="SUPFAM" id="SSF50475">
    <property type="entry name" value="FMN-binding split barrel"/>
    <property type="match status" value="1"/>
</dbReference>
<comment type="cofactor">
    <cofactor evidence="4">
        <name>FMN</name>
        <dbReference type="ChEBI" id="CHEBI:58210"/>
    </cofactor>
    <text evidence="4">Binds 1 FMN per subunit.</text>
</comment>
<organism evidence="6 7">
    <name type="scientific">Phytoactinopolyspora halotolerans</name>
    <dbReference type="NCBI Taxonomy" id="1981512"/>
    <lineage>
        <taxon>Bacteria</taxon>
        <taxon>Bacillati</taxon>
        <taxon>Actinomycetota</taxon>
        <taxon>Actinomycetes</taxon>
        <taxon>Jiangellales</taxon>
        <taxon>Jiangellaceae</taxon>
        <taxon>Phytoactinopolyspora</taxon>
    </lineage>
</organism>
<dbReference type="RefSeq" id="WP_163745006.1">
    <property type="nucleotide sequence ID" value="NZ_JAAGOA010000034.1"/>
</dbReference>
<dbReference type="PANTHER" id="PTHR10851">
    <property type="entry name" value="PYRIDOXINE-5-PHOSPHATE OXIDASE"/>
    <property type="match status" value="1"/>
</dbReference>
<evidence type="ECO:0000256" key="1">
    <source>
        <dbReference type="ARBA" id="ARBA00022630"/>
    </source>
</evidence>
<evidence type="ECO:0000256" key="4">
    <source>
        <dbReference type="PIRSR" id="PIRSR000190-2"/>
    </source>
</evidence>
<dbReference type="GO" id="GO:0004733">
    <property type="term" value="F:pyridoxamine phosphate oxidase activity"/>
    <property type="evidence" value="ECO:0007669"/>
    <property type="project" value="InterPro"/>
</dbReference>
<keyword evidence="3" id="KW-0560">Oxidoreductase</keyword>
<sequence length="200" mass="22411">MTDLSFSDNPLHTLANWAEQAENAGEPSPRTMTFATAGADGIPHARTVLTTVIDDESVHFHSSSPTTKTLNLAENPRCSGVFYWPGLARQVVLDGTARELPDDVSRQAYPTRPPQLQLLAWVYEELNDDNPITTVDPDEVQRAFYAHARRGPLQMPPSWTTVSLAPHRMIFWVSHGPDEPPTRTCFDLTDGSWRRRHVLP</sequence>
<dbReference type="EMBL" id="JAAGOA010000034">
    <property type="protein sequence ID" value="NEE04462.1"/>
    <property type="molecule type" value="Genomic_DNA"/>
</dbReference>
<feature type="domain" description="Pyridoxamine 5'-phosphate oxidase N-terminal" evidence="5">
    <location>
        <begin position="27"/>
        <end position="139"/>
    </location>
</feature>
<comment type="caution">
    <text evidence="6">The sequence shown here is derived from an EMBL/GenBank/DDBJ whole genome shotgun (WGS) entry which is preliminary data.</text>
</comment>
<evidence type="ECO:0000313" key="7">
    <source>
        <dbReference type="Proteomes" id="UP000475214"/>
    </source>
</evidence>
<evidence type="ECO:0000256" key="3">
    <source>
        <dbReference type="ARBA" id="ARBA00023002"/>
    </source>
</evidence>
<reference evidence="6 7" key="1">
    <citation type="submission" date="2020-02" db="EMBL/GenBank/DDBJ databases">
        <authorList>
            <person name="Li X.-J."/>
            <person name="Han X.-M."/>
        </authorList>
    </citation>
    <scope>NUCLEOTIDE SEQUENCE [LARGE SCALE GENOMIC DNA]</scope>
    <source>
        <strain evidence="6 7">CCTCC AB 2017055</strain>
    </source>
</reference>
<gene>
    <name evidence="6" type="ORF">G1H10_30270</name>
</gene>
<dbReference type="InterPro" id="IPR000659">
    <property type="entry name" value="Pyridox_Oxase"/>
</dbReference>
<dbReference type="PANTHER" id="PTHR10851:SF0">
    <property type="entry name" value="PYRIDOXINE-5'-PHOSPHATE OXIDASE"/>
    <property type="match status" value="1"/>
</dbReference>
<keyword evidence="7" id="KW-1185">Reference proteome</keyword>
<feature type="binding site" evidence="4">
    <location>
        <position position="172"/>
    </location>
    <ligand>
        <name>FMN</name>
        <dbReference type="ChEBI" id="CHEBI:58210"/>
    </ligand>
</feature>
<dbReference type="InterPro" id="IPR012349">
    <property type="entry name" value="Split_barrel_FMN-bd"/>
</dbReference>
<proteinExistence type="predicted"/>
<feature type="binding site" evidence="4">
    <location>
        <position position="68"/>
    </location>
    <ligand>
        <name>FMN</name>
        <dbReference type="ChEBI" id="CHEBI:58210"/>
    </ligand>
</feature>
<keyword evidence="2 4" id="KW-0288">FMN</keyword>
<feature type="binding site" evidence="4">
    <location>
        <position position="90"/>
    </location>
    <ligand>
        <name>FMN</name>
        <dbReference type="ChEBI" id="CHEBI:58210"/>
    </ligand>
</feature>
<evidence type="ECO:0000313" key="6">
    <source>
        <dbReference type="EMBL" id="NEE04462.1"/>
    </source>
</evidence>
<evidence type="ECO:0000256" key="2">
    <source>
        <dbReference type="ARBA" id="ARBA00022643"/>
    </source>
</evidence>
<dbReference type="InterPro" id="IPR011576">
    <property type="entry name" value="Pyridox_Oxase_N"/>
</dbReference>
<dbReference type="Proteomes" id="UP000475214">
    <property type="component" value="Unassembled WGS sequence"/>
</dbReference>